<evidence type="ECO:0000313" key="2">
    <source>
        <dbReference type="EMBL" id="QOV18153.1"/>
    </source>
</evidence>
<evidence type="ECO:0000313" key="3">
    <source>
        <dbReference type="Proteomes" id="UP000593601"/>
    </source>
</evidence>
<gene>
    <name evidence="2" type="ORF">INP51_08805</name>
</gene>
<sequence length="129" mass="14550">MDKNELREQRNRMRVTGMRYLMATLFCIVFAAVYEYFSHQVYSDYMIFAFAFPMIGGALPFLLVALRGRNFPDDIAISLYNPGIASLTVGSIMHGVLDIYGTTNSLSNVYWIVGTFLTVAGIFEGIRHS</sequence>
<feature type="transmembrane region" description="Helical" evidence="1">
    <location>
        <begin position="78"/>
        <end position="97"/>
    </location>
</feature>
<dbReference type="EMBL" id="CP063304">
    <property type="protein sequence ID" value="QOV18153.1"/>
    <property type="molecule type" value="Genomic_DNA"/>
</dbReference>
<keyword evidence="1" id="KW-1133">Transmembrane helix</keyword>
<protein>
    <submittedName>
        <fullName evidence="2">Uncharacterized protein</fullName>
    </submittedName>
</protein>
<keyword evidence="1" id="KW-0472">Membrane</keyword>
<keyword evidence="3" id="KW-1185">Reference proteome</keyword>
<name>A0A7M2RCW3_9FIRM</name>
<feature type="transmembrane region" description="Helical" evidence="1">
    <location>
        <begin position="45"/>
        <end position="66"/>
    </location>
</feature>
<dbReference type="Proteomes" id="UP000593601">
    <property type="component" value="Chromosome"/>
</dbReference>
<organism evidence="2 3">
    <name type="scientific">Blautia liquoris</name>
    <dbReference type="NCBI Taxonomy" id="2779518"/>
    <lineage>
        <taxon>Bacteria</taxon>
        <taxon>Bacillati</taxon>
        <taxon>Bacillota</taxon>
        <taxon>Clostridia</taxon>
        <taxon>Lachnospirales</taxon>
        <taxon>Lachnospiraceae</taxon>
        <taxon>Blautia</taxon>
    </lineage>
</organism>
<keyword evidence="1" id="KW-0812">Transmembrane</keyword>
<accession>A0A7M2RCW3</accession>
<feature type="transmembrane region" description="Helical" evidence="1">
    <location>
        <begin position="20"/>
        <end position="39"/>
    </location>
</feature>
<reference evidence="2 3" key="1">
    <citation type="submission" date="2020-10" db="EMBL/GenBank/DDBJ databases">
        <title>Blautia liquoris sp.nov., isolated from the mud in a fermentation cellar used for the production of Chinese strong-flavoured liquor.</title>
        <authorList>
            <person name="Lu L."/>
        </authorList>
    </citation>
    <scope>NUCLEOTIDE SEQUENCE [LARGE SCALE GENOMIC DNA]</scope>
    <source>
        <strain evidence="2 3">LZLJ-3</strain>
    </source>
</reference>
<dbReference type="RefSeq" id="WP_193734515.1">
    <property type="nucleotide sequence ID" value="NZ_CP063304.1"/>
</dbReference>
<proteinExistence type="predicted"/>
<feature type="transmembrane region" description="Helical" evidence="1">
    <location>
        <begin position="109"/>
        <end position="126"/>
    </location>
</feature>
<dbReference type="AlphaFoldDB" id="A0A7M2RCW3"/>
<dbReference type="KEGG" id="bliq:INP51_08805"/>
<evidence type="ECO:0000256" key="1">
    <source>
        <dbReference type="SAM" id="Phobius"/>
    </source>
</evidence>